<proteinExistence type="predicted"/>
<protein>
    <submittedName>
        <fullName evidence="1">Methionine S-methyltransferase-like protein</fullName>
    </submittedName>
</protein>
<evidence type="ECO:0000313" key="2">
    <source>
        <dbReference type="Proteomes" id="UP000623129"/>
    </source>
</evidence>
<keyword evidence="1" id="KW-0489">Methyltransferase</keyword>
<dbReference type="EMBL" id="SWLB01000007">
    <property type="protein sequence ID" value="KAF3336780.1"/>
    <property type="molecule type" value="Genomic_DNA"/>
</dbReference>
<reference evidence="1" key="1">
    <citation type="submission" date="2020-01" db="EMBL/GenBank/DDBJ databases">
        <title>Genome sequence of Kobresia littledalei, the first chromosome-level genome in the family Cyperaceae.</title>
        <authorList>
            <person name="Qu G."/>
        </authorList>
    </citation>
    <scope>NUCLEOTIDE SEQUENCE</scope>
    <source>
        <strain evidence="1">C.B.Clarke</strain>
        <tissue evidence="1">Leaf</tissue>
    </source>
</reference>
<dbReference type="OrthoDB" id="540004at2759"/>
<dbReference type="Proteomes" id="UP000623129">
    <property type="component" value="Unassembled WGS sequence"/>
</dbReference>
<keyword evidence="1" id="KW-0808">Transferase</keyword>
<organism evidence="1 2">
    <name type="scientific">Carex littledalei</name>
    <dbReference type="NCBI Taxonomy" id="544730"/>
    <lineage>
        <taxon>Eukaryota</taxon>
        <taxon>Viridiplantae</taxon>
        <taxon>Streptophyta</taxon>
        <taxon>Embryophyta</taxon>
        <taxon>Tracheophyta</taxon>
        <taxon>Spermatophyta</taxon>
        <taxon>Magnoliopsida</taxon>
        <taxon>Liliopsida</taxon>
        <taxon>Poales</taxon>
        <taxon>Cyperaceae</taxon>
        <taxon>Cyperoideae</taxon>
        <taxon>Cariceae</taxon>
        <taxon>Carex</taxon>
        <taxon>Carex subgen. Euthyceras</taxon>
    </lineage>
</organism>
<gene>
    <name evidence="1" type="ORF">FCM35_KLT19366</name>
</gene>
<dbReference type="GO" id="GO:0032259">
    <property type="term" value="P:methylation"/>
    <property type="evidence" value="ECO:0007669"/>
    <property type="project" value="UniProtKB-KW"/>
</dbReference>
<keyword evidence="2" id="KW-1185">Reference proteome</keyword>
<dbReference type="SUPFAM" id="SSF53383">
    <property type="entry name" value="PLP-dependent transferases"/>
    <property type="match status" value="1"/>
</dbReference>
<dbReference type="AlphaFoldDB" id="A0A833VQ33"/>
<dbReference type="GO" id="GO:0008168">
    <property type="term" value="F:methyltransferase activity"/>
    <property type="evidence" value="ECO:0007669"/>
    <property type="project" value="UniProtKB-KW"/>
</dbReference>
<dbReference type="PANTHER" id="PTHR47087:SF1">
    <property type="entry name" value="METHIONINE S-METHYLTRANSFERASE"/>
    <property type="match status" value="1"/>
</dbReference>
<dbReference type="PANTHER" id="PTHR47087">
    <property type="entry name" value="METHIONINE S-METHYLTRANSFERASE"/>
    <property type="match status" value="1"/>
</dbReference>
<name>A0A833VQ33_9POAL</name>
<sequence length="137" mass="15179">MNYSIHLSIPIQKDSSIVVAFDEIPEDGLNSPLRLEKVANETLTSCGWDVIDCHGGVSLVAKPTAYLGKTIKIDNSEATLDGTNFREALLKSTGLCINGGSWTRLPNYCRFSFSLEQTKFDQSLDQIVQFKKMFLGD</sequence>
<comment type="caution">
    <text evidence="1">The sequence shown here is derived from an EMBL/GenBank/DDBJ whole genome shotgun (WGS) entry which is preliminary data.</text>
</comment>
<evidence type="ECO:0000313" key="1">
    <source>
        <dbReference type="EMBL" id="KAF3336780.1"/>
    </source>
</evidence>
<accession>A0A833VQ33</accession>
<dbReference type="InterPro" id="IPR015424">
    <property type="entry name" value="PyrdxlP-dep_Trfase"/>
</dbReference>